<gene>
    <name evidence="1" type="ORF">AVEN_220414_1</name>
</gene>
<proteinExistence type="predicted"/>
<comment type="caution">
    <text evidence="1">The sequence shown here is derived from an EMBL/GenBank/DDBJ whole genome shotgun (WGS) entry which is preliminary data.</text>
</comment>
<organism evidence="1 2">
    <name type="scientific">Araneus ventricosus</name>
    <name type="common">Orbweaver spider</name>
    <name type="synonym">Epeira ventricosa</name>
    <dbReference type="NCBI Taxonomy" id="182803"/>
    <lineage>
        <taxon>Eukaryota</taxon>
        <taxon>Metazoa</taxon>
        <taxon>Ecdysozoa</taxon>
        <taxon>Arthropoda</taxon>
        <taxon>Chelicerata</taxon>
        <taxon>Arachnida</taxon>
        <taxon>Araneae</taxon>
        <taxon>Araneomorphae</taxon>
        <taxon>Entelegynae</taxon>
        <taxon>Araneoidea</taxon>
        <taxon>Araneidae</taxon>
        <taxon>Araneus</taxon>
    </lineage>
</organism>
<protein>
    <recommendedName>
        <fullName evidence="3">DUF4371 domain-containing protein</fullName>
    </recommendedName>
</protein>
<dbReference type="AlphaFoldDB" id="A0A4Y2DFL8"/>
<dbReference type="OrthoDB" id="8058698at2759"/>
<sequence length="82" mass="9091">KDKTLQFASLDETKHLKTVVEDHVTLIQEPVSKFLGHVSSSSETVNSITKNITDYLTENRISVDNIVAFECDGIKVNTGRKG</sequence>
<evidence type="ECO:0008006" key="3">
    <source>
        <dbReference type="Google" id="ProtNLM"/>
    </source>
</evidence>
<feature type="non-terminal residue" evidence="1">
    <location>
        <position position="1"/>
    </location>
</feature>
<dbReference type="EMBL" id="BGPR01166620">
    <property type="protein sequence ID" value="GBM15560.1"/>
    <property type="molecule type" value="Genomic_DNA"/>
</dbReference>
<reference evidence="1 2" key="1">
    <citation type="journal article" date="2019" name="Sci. Rep.">
        <title>Orb-weaving spider Araneus ventricosus genome elucidates the spidroin gene catalogue.</title>
        <authorList>
            <person name="Kono N."/>
            <person name="Nakamura H."/>
            <person name="Ohtoshi R."/>
            <person name="Moran D.A.P."/>
            <person name="Shinohara A."/>
            <person name="Yoshida Y."/>
            <person name="Fujiwara M."/>
            <person name="Mori M."/>
            <person name="Tomita M."/>
            <person name="Arakawa K."/>
        </authorList>
    </citation>
    <scope>NUCLEOTIDE SEQUENCE [LARGE SCALE GENOMIC DNA]</scope>
</reference>
<keyword evidence="2" id="KW-1185">Reference proteome</keyword>
<dbReference type="Proteomes" id="UP000499080">
    <property type="component" value="Unassembled WGS sequence"/>
</dbReference>
<name>A0A4Y2DFL8_ARAVE</name>
<accession>A0A4Y2DFL8</accession>
<evidence type="ECO:0000313" key="1">
    <source>
        <dbReference type="EMBL" id="GBM15560.1"/>
    </source>
</evidence>
<evidence type="ECO:0000313" key="2">
    <source>
        <dbReference type="Proteomes" id="UP000499080"/>
    </source>
</evidence>